<dbReference type="Gene3D" id="3.30.300.20">
    <property type="match status" value="1"/>
</dbReference>
<proteinExistence type="inferred from homology"/>
<protein>
    <recommendedName>
        <fullName evidence="2">Ribosome-binding factor A</fullName>
    </recommendedName>
</protein>
<dbReference type="Pfam" id="PF02033">
    <property type="entry name" value="RBFA"/>
    <property type="match status" value="1"/>
</dbReference>
<dbReference type="PANTHER" id="PTHR33515">
    <property type="entry name" value="RIBOSOME-BINDING FACTOR A, CHLOROPLASTIC-RELATED"/>
    <property type="match status" value="1"/>
</dbReference>
<evidence type="ECO:0000313" key="5">
    <source>
        <dbReference type="Proteomes" id="UP000053096"/>
    </source>
</evidence>
<dbReference type="AlphaFoldDB" id="A0A0J6BZZ9"/>
<keyword evidence="6" id="KW-1185">Reference proteome</keyword>
<dbReference type="GO" id="GO:0043024">
    <property type="term" value="F:ribosomal small subunit binding"/>
    <property type="evidence" value="ECO:0007669"/>
    <property type="project" value="TreeGrafter"/>
</dbReference>
<dbReference type="Proteomes" id="UP000092950">
    <property type="component" value="Chromosome"/>
</dbReference>
<organism evidence="4 5">
    <name type="scientific">Bordetella pseudohinzii</name>
    <dbReference type="NCBI Taxonomy" id="1331258"/>
    <lineage>
        <taxon>Bacteria</taxon>
        <taxon>Pseudomonadati</taxon>
        <taxon>Pseudomonadota</taxon>
        <taxon>Betaproteobacteria</taxon>
        <taxon>Burkholderiales</taxon>
        <taxon>Alcaligenaceae</taxon>
        <taxon>Bordetella</taxon>
    </lineage>
</organism>
<dbReference type="OrthoDB" id="307788at2"/>
<evidence type="ECO:0000313" key="4">
    <source>
        <dbReference type="EMBL" id="CUJ12678.1"/>
    </source>
</evidence>
<accession>A0A0M9IJC3</accession>
<dbReference type="InterPro" id="IPR015946">
    <property type="entry name" value="KH_dom-like_a/b"/>
</dbReference>
<dbReference type="GO" id="GO:0030490">
    <property type="term" value="P:maturation of SSU-rRNA"/>
    <property type="evidence" value="ECO:0007669"/>
    <property type="project" value="UniProtKB-UniRule"/>
</dbReference>
<dbReference type="EMBL" id="CP016440">
    <property type="protein sequence ID" value="ANY17050.1"/>
    <property type="molecule type" value="Genomic_DNA"/>
</dbReference>
<evidence type="ECO:0000256" key="2">
    <source>
        <dbReference type="HAMAP-Rule" id="MF_00003"/>
    </source>
</evidence>
<reference evidence="4 5" key="1">
    <citation type="submission" date="2015-09" db="EMBL/GenBank/DDBJ databases">
        <authorList>
            <person name="Jackson K.R."/>
            <person name="Lunt B.L."/>
            <person name="Fisher J.N.B."/>
            <person name="Gardner A.V."/>
            <person name="Bailey M.E."/>
            <person name="Deus L.M."/>
            <person name="Earl A.S."/>
            <person name="Gibby P.D."/>
            <person name="Hartmann K.A."/>
            <person name="Liu J.E."/>
            <person name="Manci A.M."/>
            <person name="Nielsen D.A."/>
            <person name="Solomon M.B."/>
            <person name="Breakwell D.P."/>
            <person name="Burnett S.H."/>
            <person name="Grose J.H."/>
        </authorList>
    </citation>
    <scope>NUCLEOTIDE SEQUENCE [LARGE SCALE GENOMIC DNA]</scope>
    <source>
        <strain evidence="4 5">2789STDY5608636</strain>
    </source>
</reference>
<dbReference type="InterPro" id="IPR023799">
    <property type="entry name" value="RbfA_dom_sf"/>
</dbReference>
<accession>A0A0J6BZZ9</accession>
<dbReference type="EMBL" id="CYTV01000016">
    <property type="protein sequence ID" value="CUJ12678.1"/>
    <property type="molecule type" value="Genomic_DNA"/>
</dbReference>
<dbReference type="GO" id="GO:0005829">
    <property type="term" value="C:cytosol"/>
    <property type="evidence" value="ECO:0007669"/>
    <property type="project" value="TreeGrafter"/>
</dbReference>
<dbReference type="Proteomes" id="UP000053096">
    <property type="component" value="Unassembled WGS sequence"/>
</dbReference>
<comment type="function">
    <text evidence="2">One of several proteins that assist in the late maturation steps of the functional core of the 30S ribosomal subunit. Associates with free 30S ribosomal subunits (but not with 30S subunits that are part of 70S ribosomes or polysomes). Required for efficient processing of 16S rRNA. May interact with the 5'-terminal helix region of 16S rRNA.</text>
</comment>
<sequence length="132" mass="14691">MSRHKSKSIPGRNLRLAEQIQKDLAGIIQREIDMTRAGLITLSGVELSADYAHAKVFFTVLGAEPETAAALLNEKAGWLHSQLYKLLHIHTVPTLRFVHDPQLERGIEMSMLIDRANRGPQSGVPDEPEDQS</sequence>
<keyword evidence="1 2" id="KW-0690">Ribosome biogenesis</keyword>
<dbReference type="KEGG" id="bpdz:BBN53_14890"/>
<reference evidence="3 6" key="2">
    <citation type="submission" date="2016-07" db="EMBL/GenBank/DDBJ databases">
        <title>Complete genome sequences of Bordetella pseudohinzii.</title>
        <authorList>
            <person name="Spilker T."/>
            <person name="Darrah R."/>
            <person name="LiPuma J.J."/>
        </authorList>
    </citation>
    <scope>NUCLEOTIDE SEQUENCE [LARGE SCALE GENOMIC DNA]</scope>
    <source>
        <strain evidence="3 6">HI4681</strain>
    </source>
</reference>
<evidence type="ECO:0000313" key="3">
    <source>
        <dbReference type="EMBL" id="ANY17050.1"/>
    </source>
</evidence>
<dbReference type="InterPro" id="IPR000238">
    <property type="entry name" value="RbfA"/>
</dbReference>
<comment type="similarity">
    <text evidence="2">Belongs to the RbfA family.</text>
</comment>
<comment type="subunit">
    <text evidence="2">Monomer. Binds 30S ribosomal subunits, but not 50S ribosomal subunits or 70S ribosomes.</text>
</comment>
<dbReference type="RefSeq" id="WP_029579367.1">
    <property type="nucleotide sequence ID" value="NZ_CAJGUP010000159.1"/>
</dbReference>
<dbReference type="HAMAP" id="MF_00003">
    <property type="entry name" value="RbfA"/>
    <property type="match status" value="1"/>
</dbReference>
<comment type="subcellular location">
    <subcellularLocation>
        <location evidence="2">Cytoplasm</location>
    </subcellularLocation>
</comment>
<evidence type="ECO:0000256" key="1">
    <source>
        <dbReference type="ARBA" id="ARBA00022517"/>
    </source>
</evidence>
<name>A0A0J6BZZ9_9BORD</name>
<dbReference type="GeneID" id="92997489"/>
<dbReference type="PANTHER" id="PTHR33515:SF1">
    <property type="entry name" value="RIBOSOME-BINDING FACTOR A, CHLOROPLASTIC-RELATED"/>
    <property type="match status" value="1"/>
</dbReference>
<gene>
    <name evidence="2 4" type="primary">rbfA</name>
    <name evidence="3" type="ORF">BBN53_14890</name>
    <name evidence="4" type="ORF">ERS370011_03901</name>
</gene>
<evidence type="ECO:0000313" key="6">
    <source>
        <dbReference type="Proteomes" id="UP000092950"/>
    </source>
</evidence>
<dbReference type="SUPFAM" id="SSF89919">
    <property type="entry name" value="Ribosome-binding factor A, RbfA"/>
    <property type="match status" value="1"/>
</dbReference>
<dbReference type="NCBIfam" id="TIGR00082">
    <property type="entry name" value="rbfA"/>
    <property type="match status" value="1"/>
</dbReference>
<keyword evidence="2" id="KW-0963">Cytoplasm</keyword>